<accession>A0A9P1NBV6</accession>
<dbReference type="InterPro" id="IPR029035">
    <property type="entry name" value="DHS-like_NAD/FAD-binding_dom"/>
</dbReference>
<reference evidence="5" key="1">
    <citation type="submission" date="2022-11" db="EMBL/GenBank/DDBJ databases">
        <authorList>
            <person name="Kikuchi T."/>
        </authorList>
    </citation>
    <scope>NUCLEOTIDE SEQUENCE</scope>
    <source>
        <strain evidence="5">PS1010</strain>
    </source>
</reference>
<dbReference type="PANTHER" id="PTHR11085:SF10">
    <property type="entry name" value="NAD-DEPENDENT PROTEIN DEACYLASE SIRTUIN-5, MITOCHONDRIAL-RELATED"/>
    <property type="match status" value="1"/>
</dbReference>
<name>A0A9P1NBV6_9PELO</name>
<feature type="binding site" evidence="2">
    <location>
        <position position="133"/>
    </location>
    <ligand>
        <name>Zn(2+)</name>
        <dbReference type="ChEBI" id="CHEBI:29105"/>
    </ligand>
</feature>
<feature type="domain" description="Deacetylase sirtuin-type" evidence="4">
    <location>
        <begin position="27"/>
        <end position="258"/>
    </location>
</feature>
<dbReference type="GO" id="GO:0070403">
    <property type="term" value="F:NAD+ binding"/>
    <property type="evidence" value="ECO:0007669"/>
    <property type="project" value="TreeGrafter"/>
</dbReference>
<dbReference type="AlphaFoldDB" id="A0A9P1NBV6"/>
<evidence type="ECO:0000259" key="4">
    <source>
        <dbReference type="PROSITE" id="PS50305"/>
    </source>
</evidence>
<dbReference type="SUPFAM" id="SSF52467">
    <property type="entry name" value="DHS-like NAD/FAD-binding domain"/>
    <property type="match status" value="1"/>
</dbReference>
<feature type="compositionally biased region" description="Basic and acidic residues" evidence="3">
    <location>
        <begin position="412"/>
        <end position="423"/>
    </location>
</feature>
<feature type="compositionally biased region" description="Basic and acidic residues" evidence="3">
    <location>
        <begin position="649"/>
        <end position="658"/>
    </location>
</feature>
<keyword evidence="1" id="KW-0520">NAD</keyword>
<dbReference type="InterPro" id="IPR050134">
    <property type="entry name" value="NAD-dep_sirtuin_deacylases"/>
</dbReference>
<gene>
    <name evidence="5" type="ORF">CAMP_LOCUS17960</name>
</gene>
<dbReference type="GO" id="GO:0046872">
    <property type="term" value="F:metal ion binding"/>
    <property type="evidence" value="ECO:0007669"/>
    <property type="project" value="UniProtKB-KW"/>
</dbReference>
<comment type="caution">
    <text evidence="5">The sequence shown here is derived from an EMBL/GenBank/DDBJ whole genome shotgun (WGS) entry which is preliminary data.</text>
</comment>
<dbReference type="EMBL" id="CANHGI010000006">
    <property type="protein sequence ID" value="CAI5455323.1"/>
    <property type="molecule type" value="Genomic_DNA"/>
</dbReference>
<dbReference type="PANTHER" id="PTHR11085">
    <property type="entry name" value="NAD-DEPENDENT PROTEIN DEACYLASE SIRTUIN-5, MITOCHONDRIAL-RELATED"/>
    <property type="match status" value="1"/>
</dbReference>
<dbReference type="Proteomes" id="UP001152747">
    <property type="component" value="Unassembled WGS sequence"/>
</dbReference>
<feature type="compositionally biased region" description="Acidic residues" evidence="3">
    <location>
        <begin position="367"/>
        <end position="385"/>
    </location>
</feature>
<feature type="binding site" evidence="2">
    <location>
        <position position="130"/>
    </location>
    <ligand>
        <name>Zn(2+)</name>
        <dbReference type="ChEBI" id="CHEBI:29105"/>
    </ligand>
</feature>
<evidence type="ECO:0000313" key="6">
    <source>
        <dbReference type="Proteomes" id="UP001152747"/>
    </source>
</evidence>
<keyword evidence="2" id="KW-0479">Metal-binding</keyword>
<feature type="compositionally biased region" description="Basic and acidic residues" evidence="3">
    <location>
        <begin position="324"/>
        <end position="338"/>
    </location>
</feature>
<comment type="caution">
    <text evidence="2">Lacks conserved residue(s) required for the propagation of feature annotation.</text>
</comment>
<organism evidence="5 6">
    <name type="scientific">Caenorhabditis angaria</name>
    <dbReference type="NCBI Taxonomy" id="860376"/>
    <lineage>
        <taxon>Eukaryota</taxon>
        <taxon>Metazoa</taxon>
        <taxon>Ecdysozoa</taxon>
        <taxon>Nematoda</taxon>
        <taxon>Chromadorea</taxon>
        <taxon>Rhabditida</taxon>
        <taxon>Rhabditina</taxon>
        <taxon>Rhabditomorpha</taxon>
        <taxon>Rhabditoidea</taxon>
        <taxon>Rhabditidae</taxon>
        <taxon>Peloderinae</taxon>
        <taxon>Caenorhabditis</taxon>
    </lineage>
</organism>
<evidence type="ECO:0000256" key="1">
    <source>
        <dbReference type="ARBA" id="ARBA00023027"/>
    </source>
</evidence>
<keyword evidence="2" id="KW-0862">Zinc</keyword>
<protein>
    <recommendedName>
        <fullName evidence="4">Deacetylase sirtuin-type domain-containing protein</fullName>
    </recommendedName>
</protein>
<evidence type="ECO:0000256" key="2">
    <source>
        <dbReference type="PROSITE-ProRule" id="PRU00236"/>
    </source>
</evidence>
<feature type="region of interest" description="Disordered" evidence="3">
    <location>
        <begin position="257"/>
        <end position="457"/>
    </location>
</feature>
<evidence type="ECO:0000256" key="3">
    <source>
        <dbReference type="SAM" id="MobiDB-lite"/>
    </source>
</evidence>
<sequence>MSDIKEGRNFINKLLVREIKGKVYEERNDDLSTIAHYCQVLSLHLVMKEAVVFLGAEVLYDTGLDDAKCVEELRLGSVHNAINILIEKKLLRAVITENPFSFIVQAEPSDNNKDPTRIINLNGSIAVSYCYTCRREFHNYKDQPGKPGICSSTPGGRGRCRDRCRGRIGKKYPSCFAKDEFEMGKAKAEINKCRIIIFIGTNLVNARTARLFKYAFKLGKPIYIMNSTETKFDDLLDNRLYGHVGELTNMLMRYMGEGEPVPQEPEDDEGYGVAPRQEPEDDGEYGVAPRQEPEDDGEYGVAPRQEPEDDGEYGVAPPQEPEVDYGRGDPRPEYHLRESPPPPPFPRNNHYKLEVVLDDVVQNNEQEPMEEDETKEEAEEEEEENAPGPAPPAEPFRQIKEEPMEETTEDEVVGKQDQVKQEDPQVAPLDKVKIENIEENEQQVEQRNEQNQPDELDVKPNVNEDIVENHQDMDFPRMNEFIEPHQPIGNPVNAAIPEQQHNQNVNAYHYGFDQFQEHQHVTFAQSADTYNPQQQPNALPSFEFRPAMGEGGNPMNYGPPQNYYGGHFAQNYPNEPQHFVEHNTHFHRGDETFEARIDVEPAPSTQQDRELSQVAGISLQIQRERHTLDEQNLTQEETGSDLETGNSFRQDDGTRGDEQQPQENSPSFSETSSSTETQDEPFARVVSGIVEAVHEEHQMQQQYQGPKQNAQAPQLNRDDFDEELEQILENIPEDMLAIGVYPANQEDQIMEVDQQQNTNM</sequence>
<feature type="binding site" evidence="2">
    <location>
        <position position="160"/>
    </location>
    <ligand>
        <name>Zn(2+)</name>
        <dbReference type="ChEBI" id="CHEBI:29105"/>
    </ligand>
</feature>
<feature type="compositionally biased region" description="Polar residues" evidence="3">
    <location>
        <begin position="630"/>
        <end position="648"/>
    </location>
</feature>
<proteinExistence type="predicted"/>
<dbReference type="PROSITE" id="PS50305">
    <property type="entry name" value="SIRTUIN"/>
    <property type="match status" value="1"/>
</dbReference>
<keyword evidence="6" id="KW-1185">Reference proteome</keyword>
<feature type="binding site" evidence="2">
    <location>
        <position position="164"/>
    </location>
    <ligand>
        <name>Zn(2+)</name>
        <dbReference type="ChEBI" id="CHEBI:29105"/>
    </ligand>
</feature>
<feature type="region of interest" description="Disordered" evidence="3">
    <location>
        <begin position="622"/>
        <end position="681"/>
    </location>
</feature>
<feature type="compositionally biased region" description="Low complexity" evidence="3">
    <location>
        <begin position="663"/>
        <end position="676"/>
    </location>
</feature>
<dbReference type="Gene3D" id="3.40.50.1220">
    <property type="entry name" value="TPP-binding domain"/>
    <property type="match status" value="1"/>
</dbReference>
<dbReference type="InterPro" id="IPR026590">
    <property type="entry name" value="Ssirtuin_cat_dom"/>
</dbReference>
<dbReference type="GO" id="GO:0017136">
    <property type="term" value="F:histone deacetylase activity, NAD-dependent"/>
    <property type="evidence" value="ECO:0007669"/>
    <property type="project" value="TreeGrafter"/>
</dbReference>
<evidence type="ECO:0000313" key="5">
    <source>
        <dbReference type="EMBL" id="CAI5455323.1"/>
    </source>
</evidence>